<evidence type="ECO:0000256" key="10">
    <source>
        <dbReference type="ARBA" id="ARBA00023170"/>
    </source>
</evidence>
<dbReference type="GO" id="GO:0005886">
    <property type="term" value="C:plasma membrane"/>
    <property type="evidence" value="ECO:0007669"/>
    <property type="project" value="UniProtKB-SubCell"/>
</dbReference>
<evidence type="ECO:0000256" key="9">
    <source>
        <dbReference type="ARBA" id="ARBA00023136"/>
    </source>
</evidence>
<dbReference type="InterPro" id="IPR013210">
    <property type="entry name" value="LRR_N_plant-typ"/>
</dbReference>
<keyword evidence="7" id="KW-0677">Repeat</keyword>
<keyword evidence="6 13" id="KW-0732">Signal</keyword>
<dbReference type="RefSeq" id="XP_021827847.1">
    <property type="nucleotide sequence ID" value="XM_021972155.1"/>
</dbReference>
<name>A0A6P5TL50_PRUAV</name>
<keyword evidence="3" id="KW-1003">Cell membrane</keyword>
<comment type="similarity">
    <text evidence="2">Belongs to the RLP family.</text>
</comment>
<sequence length="1042" mass="115788">MKTLLRYLFLLCFNILLPAVHSQCIKDQQQSLLHLKKSLQFDQRSYSSTKVISWDSSTDCCSWVGVNCTSNGHVVGLDLSSETISGGIDNASSLFHLQHLQRLNLADNYFGYGTRIPSAIGKLVNLRYLNLSYNNGYSGKIPIEISRLTRLVVLDISQSVYHLEAPNISILFQNLTQLAELYFDQVDLSAVGADWSQAISSSLPNLRVLSLSYCHLSGPIDQSLAKLQSLSVIGLGGNEISGPIPGFFANFSKLTSLTLSGCRLNGTFPNEIFQVPTLETIYLGSNYELGGSLPEFPKNNGSLRSLILRQTNFSGSLPESIGNLKMLSMINLSNCSFHGSIPSSLFSLPLLSQLNLSHNQFSGELAFSNVSSNLVTLDLSFNNLEGQMPVSIFNFRGLESLRLSSNNFSAFPFNGPQQLKNLTYIDLSYNSLLSLYNGTDSSYSSFPQLAFLYLASNKLRTIPYFLRNQSTLSSVDLSENHIQGKIPDWIWSANLLYTLNLSCNYLVALEAPLFHSTVETLDLHSNQLQGKIPIFLPYAKYLDYSRNNFSSIPSNIGNILTNTLFFSLSINNLHGLIPASICNALYLQILNLSNNSLTGMIPQCLTAMRDLSVLNLARNNLTGSISNVEVTEDSSLQILEIGGNQLGGKVPKSLAKCTMLEVLNIGNNNITDSFPCLLKNISTLRVLILRSNNFYGGIECLNTNGTWPELQIIDLAHNNFSGEIQGILWRTWREMMATENGSLSTILVGSHKKRKPLKWISCNEPEQSCLSYPNSGSSYAPESCFPTIRQCYDALGDLSSAYDGSSYADDGSLKYGVSVTVTSKGFEMELVKILSIFTLIDFSSNNFRGPIPKEMGEFKSLRVLNLSRNAFTGEIPSSFGNMQVLESLDLSQNKLSGHIPPQLVKLTSLASLNLSYNQLIGRIPTGNQFSTFVNDSFTGNKGLWGFPLTVDTKEGFPPPPTVNGRPPNYGRHREVNWDLIIVEIGFTFGFGVAIGSLVLCKRWSKWYYRAMYNILLKIFPQLEERIGIHRRHVYINQRWWRR</sequence>
<feature type="domain" description="Leucine-rich repeat-containing N-terminal plant-type" evidence="14">
    <location>
        <begin position="26"/>
        <end position="69"/>
    </location>
</feature>
<keyword evidence="5 12" id="KW-0812">Transmembrane</keyword>
<dbReference type="SUPFAM" id="SSF52058">
    <property type="entry name" value="L domain-like"/>
    <property type="match status" value="2"/>
</dbReference>
<evidence type="ECO:0000256" key="2">
    <source>
        <dbReference type="ARBA" id="ARBA00009592"/>
    </source>
</evidence>
<keyword evidence="11" id="KW-0325">Glycoprotein</keyword>
<keyword evidence="15" id="KW-1185">Reference proteome</keyword>
<evidence type="ECO:0000256" key="5">
    <source>
        <dbReference type="ARBA" id="ARBA00022692"/>
    </source>
</evidence>
<evidence type="ECO:0000256" key="6">
    <source>
        <dbReference type="ARBA" id="ARBA00022729"/>
    </source>
</evidence>
<evidence type="ECO:0000256" key="12">
    <source>
        <dbReference type="SAM" id="Phobius"/>
    </source>
</evidence>
<evidence type="ECO:0000313" key="16">
    <source>
        <dbReference type="RefSeq" id="XP_021827847.1"/>
    </source>
</evidence>
<dbReference type="InterPro" id="IPR001611">
    <property type="entry name" value="Leu-rich_rpt"/>
</dbReference>
<dbReference type="KEGG" id="pavi:110768428"/>
<dbReference type="PANTHER" id="PTHR48061:SF2">
    <property type="entry name" value="RECEPTOR LIKE PROTEIN 30-LIKE"/>
    <property type="match status" value="1"/>
</dbReference>
<dbReference type="GeneID" id="110768428"/>
<keyword evidence="8 12" id="KW-1133">Transmembrane helix</keyword>
<evidence type="ECO:0000313" key="15">
    <source>
        <dbReference type="Proteomes" id="UP000515124"/>
    </source>
</evidence>
<protein>
    <submittedName>
        <fullName evidence="16">Receptor like protein 30-like</fullName>
    </submittedName>
</protein>
<evidence type="ECO:0000256" key="1">
    <source>
        <dbReference type="ARBA" id="ARBA00004251"/>
    </source>
</evidence>
<dbReference type="InterPro" id="IPR003591">
    <property type="entry name" value="Leu-rich_rpt_typical-subtyp"/>
</dbReference>
<evidence type="ECO:0000256" key="11">
    <source>
        <dbReference type="ARBA" id="ARBA00023180"/>
    </source>
</evidence>
<dbReference type="PRINTS" id="PR00019">
    <property type="entry name" value="LEURICHRPT"/>
</dbReference>
<keyword evidence="4" id="KW-0433">Leucine-rich repeat</keyword>
<dbReference type="Gramene" id="Pav_sc0001503.1_g060.1.br:mrna">
    <property type="protein sequence ID" value="Pav_sc0001503.1_g060.1.br:CDS:1"/>
    <property type="gene ID" value="Pav_sc0001503.1_g060.1.br"/>
</dbReference>
<dbReference type="FunFam" id="3.80.10.10:FF:000111">
    <property type="entry name" value="LRR receptor-like serine/threonine-protein kinase ERECTA"/>
    <property type="match status" value="1"/>
</dbReference>
<dbReference type="SMART" id="SM00369">
    <property type="entry name" value="LRR_TYP"/>
    <property type="match status" value="9"/>
</dbReference>
<dbReference type="Pfam" id="PF13516">
    <property type="entry name" value="LRR_6"/>
    <property type="match status" value="1"/>
</dbReference>
<dbReference type="Pfam" id="PF00560">
    <property type="entry name" value="LRR_1"/>
    <property type="match status" value="6"/>
</dbReference>
<reference evidence="16" key="1">
    <citation type="submission" date="2025-08" db="UniProtKB">
        <authorList>
            <consortium name="RefSeq"/>
        </authorList>
    </citation>
    <scope>IDENTIFICATION</scope>
</reference>
<dbReference type="SMR" id="A0A6P5TL50"/>
<dbReference type="InterPro" id="IPR032675">
    <property type="entry name" value="LRR_dom_sf"/>
</dbReference>
<feature type="chain" id="PRO_5027790689" evidence="13">
    <location>
        <begin position="23"/>
        <end position="1042"/>
    </location>
</feature>
<dbReference type="AlphaFoldDB" id="A0A6P5TL50"/>
<dbReference type="Proteomes" id="UP000515124">
    <property type="component" value="Unplaced"/>
</dbReference>
<feature type="signal peptide" evidence="13">
    <location>
        <begin position="1"/>
        <end position="22"/>
    </location>
</feature>
<organism evidence="15 16">
    <name type="scientific">Prunus avium</name>
    <name type="common">Cherry</name>
    <name type="synonym">Cerasus avium</name>
    <dbReference type="NCBI Taxonomy" id="42229"/>
    <lineage>
        <taxon>Eukaryota</taxon>
        <taxon>Viridiplantae</taxon>
        <taxon>Streptophyta</taxon>
        <taxon>Embryophyta</taxon>
        <taxon>Tracheophyta</taxon>
        <taxon>Spermatophyta</taxon>
        <taxon>Magnoliopsida</taxon>
        <taxon>eudicotyledons</taxon>
        <taxon>Gunneridae</taxon>
        <taxon>Pentapetalae</taxon>
        <taxon>rosids</taxon>
        <taxon>fabids</taxon>
        <taxon>Rosales</taxon>
        <taxon>Rosaceae</taxon>
        <taxon>Amygdaloideae</taxon>
        <taxon>Amygdaleae</taxon>
        <taxon>Prunus</taxon>
    </lineage>
</organism>
<evidence type="ECO:0000259" key="14">
    <source>
        <dbReference type="Pfam" id="PF08263"/>
    </source>
</evidence>
<dbReference type="Gene3D" id="3.80.10.10">
    <property type="entry name" value="Ribonuclease Inhibitor"/>
    <property type="match status" value="4"/>
</dbReference>
<dbReference type="Pfam" id="PF08263">
    <property type="entry name" value="LRRNT_2"/>
    <property type="match status" value="1"/>
</dbReference>
<evidence type="ECO:0000256" key="13">
    <source>
        <dbReference type="SAM" id="SignalP"/>
    </source>
</evidence>
<evidence type="ECO:0000256" key="8">
    <source>
        <dbReference type="ARBA" id="ARBA00022989"/>
    </source>
</evidence>
<dbReference type="FunFam" id="3.80.10.10:FF:000041">
    <property type="entry name" value="LRR receptor-like serine/threonine-protein kinase ERECTA"/>
    <property type="match status" value="1"/>
</dbReference>
<dbReference type="SUPFAM" id="SSF52047">
    <property type="entry name" value="RNI-like"/>
    <property type="match status" value="2"/>
</dbReference>
<evidence type="ECO:0000256" key="4">
    <source>
        <dbReference type="ARBA" id="ARBA00022614"/>
    </source>
</evidence>
<gene>
    <name evidence="16" type="primary">LOC110768428</name>
</gene>
<accession>A0A6P5TL50</accession>
<dbReference type="InterPro" id="IPR046956">
    <property type="entry name" value="RLP23-like"/>
</dbReference>
<evidence type="ECO:0000256" key="3">
    <source>
        <dbReference type="ARBA" id="ARBA00022475"/>
    </source>
</evidence>
<dbReference type="FunFam" id="3.80.10.10:FF:000095">
    <property type="entry name" value="LRR receptor-like serine/threonine-protein kinase GSO1"/>
    <property type="match status" value="1"/>
</dbReference>
<keyword evidence="9 12" id="KW-0472">Membrane</keyword>
<evidence type="ECO:0000256" key="7">
    <source>
        <dbReference type="ARBA" id="ARBA00022737"/>
    </source>
</evidence>
<proteinExistence type="inferred from homology"/>
<keyword evidence="10" id="KW-0675">Receptor</keyword>
<dbReference type="Pfam" id="PF13855">
    <property type="entry name" value="LRR_8"/>
    <property type="match status" value="2"/>
</dbReference>
<comment type="subcellular location">
    <subcellularLocation>
        <location evidence="1">Cell membrane</location>
        <topology evidence="1">Single-pass type I membrane protein</topology>
    </subcellularLocation>
</comment>
<feature type="transmembrane region" description="Helical" evidence="12">
    <location>
        <begin position="979"/>
        <end position="1000"/>
    </location>
</feature>
<dbReference type="PANTHER" id="PTHR48061">
    <property type="entry name" value="LEUCINE-RICH REPEAT RECEPTOR PROTEIN KINASE EMS1-LIKE-RELATED"/>
    <property type="match status" value="1"/>
</dbReference>